<dbReference type="EMBL" id="CADCWH010000111">
    <property type="protein sequence ID" value="CAA9548471.1"/>
    <property type="molecule type" value="Genomic_DNA"/>
</dbReference>
<evidence type="ECO:0000256" key="2">
    <source>
        <dbReference type="ARBA" id="ARBA00023012"/>
    </source>
</evidence>
<evidence type="ECO:0000259" key="7">
    <source>
        <dbReference type="PROSITE" id="PS50110"/>
    </source>
</evidence>
<proteinExistence type="predicted"/>
<keyword evidence="4" id="KW-0238">DNA-binding</keyword>
<keyword evidence="5" id="KW-0804">Transcription</keyword>
<evidence type="ECO:0000256" key="5">
    <source>
        <dbReference type="ARBA" id="ARBA00023163"/>
    </source>
</evidence>
<evidence type="ECO:0000256" key="6">
    <source>
        <dbReference type="PROSITE-ProRule" id="PRU00169"/>
    </source>
</evidence>
<organism evidence="8">
    <name type="scientific">uncultured Thermomicrobiales bacterium</name>
    <dbReference type="NCBI Taxonomy" id="1645740"/>
    <lineage>
        <taxon>Bacteria</taxon>
        <taxon>Pseudomonadati</taxon>
        <taxon>Thermomicrobiota</taxon>
        <taxon>Thermomicrobia</taxon>
        <taxon>Thermomicrobiales</taxon>
        <taxon>environmental samples</taxon>
    </lineage>
</organism>
<reference evidence="8" key="1">
    <citation type="submission" date="2020-02" db="EMBL/GenBank/DDBJ databases">
        <authorList>
            <person name="Meier V. D."/>
        </authorList>
    </citation>
    <scope>NUCLEOTIDE SEQUENCE</scope>
    <source>
        <strain evidence="8">AVDCRST_MAG70</strain>
    </source>
</reference>
<dbReference type="InterPro" id="IPR001789">
    <property type="entry name" value="Sig_transdc_resp-reg_receiver"/>
</dbReference>
<dbReference type="PANTHER" id="PTHR48111">
    <property type="entry name" value="REGULATOR OF RPOS"/>
    <property type="match status" value="1"/>
</dbReference>
<evidence type="ECO:0000256" key="4">
    <source>
        <dbReference type="ARBA" id="ARBA00023125"/>
    </source>
</evidence>
<gene>
    <name evidence="8" type="ORF">AVDCRST_MAG70-715</name>
</gene>
<dbReference type="Pfam" id="PF00072">
    <property type="entry name" value="Response_reg"/>
    <property type="match status" value="1"/>
</dbReference>
<dbReference type="InterPro" id="IPR039420">
    <property type="entry name" value="WalR-like"/>
</dbReference>
<dbReference type="GO" id="GO:0005829">
    <property type="term" value="C:cytosol"/>
    <property type="evidence" value="ECO:0007669"/>
    <property type="project" value="TreeGrafter"/>
</dbReference>
<feature type="modified residue" description="4-aspartylphosphate" evidence="6">
    <location>
        <position position="53"/>
    </location>
</feature>
<dbReference type="AlphaFoldDB" id="A0A6J4UH16"/>
<keyword evidence="1 6" id="KW-0597">Phosphoprotein</keyword>
<dbReference type="GO" id="GO:0006355">
    <property type="term" value="P:regulation of DNA-templated transcription"/>
    <property type="evidence" value="ECO:0007669"/>
    <property type="project" value="TreeGrafter"/>
</dbReference>
<dbReference type="InterPro" id="IPR011006">
    <property type="entry name" value="CheY-like_superfamily"/>
</dbReference>
<name>A0A6J4UH16_9BACT</name>
<keyword evidence="2" id="KW-0902">Two-component regulatory system</keyword>
<dbReference type="PANTHER" id="PTHR48111:SF1">
    <property type="entry name" value="TWO-COMPONENT RESPONSE REGULATOR ORR33"/>
    <property type="match status" value="1"/>
</dbReference>
<sequence>MRPQIVVADDEADIRRLIAFTLKRRGFDVAEVGAGDLALNLIRARHPDLVVLDMMMPGLTGEEVAQAIRADAATAMIPIIMLSAKGQLAEVRQGIAAGANAYMVKPFSPSVLAEKVEELLTPSITAPTELDPAKHRRPHD</sequence>
<accession>A0A6J4UH16</accession>
<evidence type="ECO:0000256" key="1">
    <source>
        <dbReference type="ARBA" id="ARBA00022553"/>
    </source>
</evidence>
<protein>
    <recommendedName>
        <fullName evidence="7">Response regulatory domain-containing protein</fullName>
    </recommendedName>
</protein>
<dbReference type="GO" id="GO:0000976">
    <property type="term" value="F:transcription cis-regulatory region binding"/>
    <property type="evidence" value="ECO:0007669"/>
    <property type="project" value="TreeGrafter"/>
</dbReference>
<evidence type="ECO:0000256" key="3">
    <source>
        <dbReference type="ARBA" id="ARBA00023015"/>
    </source>
</evidence>
<dbReference type="SUPFAM" id="SSF52172">
    <property type="entry name" value="CheY-like"/>
    <property type="match status" value="1"/>
</dbReference>
<dbReference type="GO" id="GO:0032993">
    <property type="term" value="C:protein-DNA complex"/>
    <property type="evidence" value="ECO:0007669"/>
    <property type="project" value="TreeGrafter"/>
</dbReference>
<feature type="domain" description="Response regulatory" evidence="7">
    <location>
        <begin position="4"/>
        <end position="120"/>
    </location>
</feature>
<dbReference type="Gene3D" id="3.40.50.2300">
    <property type="match status" value="1"/>
</dbReference>
<dbReference type="GO" id="GO:0000156">
    <property type="term" value="F:phosphorelay response regulator activity"/>
    <property type="evidence" value="ECO:0007669"/>
    <property type="project" value="TreeGrafter"/>
</dbReference>
<dbReference type="PROSITE" id="PS50110">
    <property type="entry name" value="RESPONSE_REGULATORY"/>
    <property type="match status" value="1"/>
</dbReference>
<evidence type="ECO:0000313" key="8">
    <source>
        <dbReference type="EMBL" id="CAA9548471.1"/>
    </source>
</evidence>
<dbReference type="SMART" id="SM00448">
    <property type="entry name" value="REC"/>
    <property type="match status" value="1"/>
</dbReference>
<keyword evidence="3" id="KW-0805">Transcription regulation</keyword>